<name>G0MH99_CAEBE</name>
<evidence type="ECO:0000313" key="1">
    <source>
        <dbReference type="EMBL" id="EGT57885.1"/>
    </source>
</evidence>
<reference evidence="2" key="1">
    <citation type="submission" date="2011-07" db="EMBL/GenBank/DDBJ databases">
        <authorList>
            <consortium name="Caenorhabditis brenneri Sequencing and Analysis Consortium"/>
            <person name="Wilson R.K."/>
        </authorList>
    </citation>
    <scope>NUCLEOTIDE SEQUENCE [LARGE SCALE GENOMIC DNA]</scope>
    <source>
        <strain evidence="2">PB2801</strain>
    </source>
</reference>
<gene>
    <name evidence="1" type="ORF">CAEBREN_03802</name>
</gene>
<dbReference type="InParanoid" id="G0MH99"/>
<keyword evidence="2" id="KW-1185">Reference proteome</keyword>
<organism evidence="2">
    <name type="scientific">Caenorhabditis brenneri</name>
    <name type="common">Nematode worm</name>
    <dbReference type="NCBI Taxonomy" id="135651"/>
    <lineage>
        <taxon>Eukaryota</taxon>
        <taxon>Metazoa</taxon>
        <taxon>Ecdysozoa</taxon>
        <taxon>Nematoda</taxon>
        <taxon>Chromadorea</taxon>
        <taxon>Rhabditida</taxon>
        <taxon>Rhabditina</taxon>
        <taxon>Rhabditomorpha</taxon>
        <taxon>Rhabditoidea</taxon>
        <taxon>Rhabditidae</taxon>
        <taxon>Peloderinae</taxon>
        <taxon>Caenorhabditis</taxon>
    </lineage>
</organism>
<dbReference type="EMBL" id="GL379794">
    <property type="protein sequence ID" value="EGT57885.1"/>
    <property type="molecule type" value="Genomic_DNA"/>
</dbReference>
<sequence>MPISERELAERILCTLIGEGISQIYDYYEIFEFYNNIHVGESLLEDLQKLGLSLNQLLQKFPKNFIYFGNGRWQGVYVGNSSETTHSPPASILLSYWEVKRALQRKTPIPTVEEVCEKWGFSCARVESKEYKKDEISIEEMEKGEALSAKVHKFLKHFERPKPPMHPPLSPLAVEKLFKSSAET</sequence>
<evidence type="ECO:0000313" key="2">
    <source>
        <dbReference type="Proteomes" id="UP000008068"/>
    </source>
</evidence>
<dbReference type="HOGENOM" id="CLU_1469489_0_0_1"/>
<dbReference type="Proteomes" id="UP000008068">
    <property type="component" value="Unassembled WGS sequence"/>
</dbReference>
<dbReference type="AlphaFoldDB" id="G0MH99"/>
<protein>
    <submittedName>
        <fullName evidence="1">Uncharacterized protein</fullName>
    </submittedName>
</protein>
<accession>G0MH99</accession>
<proteinExistence type="predicted"/>